<reference evidence="2 3" key="1">
    <citation type="journal article" date="2015" name="Stand. Genomic Sci.">
        <title>Genomic Encyclopedia of Bacterial and Archaeal Type Strains, Phase III: the genomes of soil and plant-associated and newly described type strains.</title>
        <authorList>
            <person name="Whitman W.B."/>
            <person name="Woyke T."/>
            <person name="Klenk H.P."/>
            <person name="Zhou Y."/>
            <person name="Lilburn T.G."/>
            <person name="Beck B.J."/>
            <person name="De Vos P."/>
            <person name="Vandamme P."/>
            <person name="Eisen J.A."/>
            <person name="Garrity G."/>
            <person name="Hugenholtz P."/>
            <person name="Kyrpides N.C."/>
        </authorList>
    </citation>
    <scope>NUCLEOTIDE SEQUENCE [LARGE SCALE GENOMIC DNA]</scope>
    <source>
        <strain evidence="2 3">CECT 8445</strain>
    </source>
</reference>
<protein>
    <submittedName>
        <fullName evidence="2">Putative beta-barrel porin</fullName>
    </submittedName>
</protein>
<organism evidence="2 3">
    <name type="scientific">Winogradskyella wandonensis</name>
    <dbReference type="NCBI Taxonomy" id="1442586"/>
    <lineage>
        <taxon>Bacteria</taxon>
        <taxon>Pseudomonadati</taxon>
        <taxon>Bacteroidota</taxon>
        <taxon>Flavobacteriia</taxon>
        <taxon>Flavobacteriales</taxon>
        <taxon>Flavobacteriaceae</taxon>
        <taxon>Winogradskyella</taxon>
    </lineage>
</organism>
<dbReference type="Proteomes" id="UP000295714">
    <property type="component" value="Unassembled WGS sequence"/>
</dbReference>
<sequence length="657" mass="76329">MIRYFLLLVAMLSVIGVHSQVKTKQEQKKKPVIVTDTTTVNKSKSNISSSLSGEALIFDYKIISRNNDTTFVDTTLTIKKEYRYNYLRKDNFNLMQFANTGQTYNTLSFDNASDNIVPKFAAQARHFNYMDVDDIKYYHVPTPLTDLYFKTVFSQGQTLDAFFTVNTSRQFNFSIAYKGLRSLGNYQNALTSTGNFRFTTNYQTRNGRYKMRGHIVMQDLLNQENGGLTDEDIQRFINDEEEIQDRSVFDPNFENAENNLEGKRFHLEQSYDILSKKDSIKDYKLSLVNTVSFEDKFYEYNQSAAVNSFFGDSFTNTIEDRVTLEDFYSDLGLTFQNTVLGKIAFKINYTNINYGYNSLVSLNNQLITNRIKEDFFGFNGSYKNQIGKFNVSGSVGANLSDRIKGNFLDANFSYEFSKNLSFFGKLNINNSLPNYNHLLYQSGYANYNWDNQNNFDTVKSQQLSFGIQSEKYLNAHVDISNIDNYTFFNLESQQDGVKIIKPIQYNSSIQYLRVKVQKEIRLGKFALDNTIMYQNVTSDTDVLNVPSLITRNTFYYTDEVFKKALKFQTGVIFNYFSEYNANGYDPLLAEFYTQNEIKIGGFPRLDFFINAKVRQTRIYLKAEHFNSSFTGRDYFSAPNYPYRDFTVRFGLVWNFFL</sequence>
<evidence type="ECO:0000256" key="1">
    <source>
        <dbReference type="SAM" id="SignalP"/>
    </source>
</evidence>
<feature type="chain" id="PRO_5020522779" evidence="1">
    <location>
        <begin position="20"/>
        <end position="657"/>
    </location>
</feature>
<keyword evidence="3" id="KW-1185">Reference proteome</keyword>
<dbReference type="AlphaFoldDB" id="A0A4R1KM65"/>
<feature type="signal peptide" evidence="1">
    <location>
        <begin position="1"/>
        <end position="19"/>
    </location>
</feature>
<evidence type="ECO:0000313" key="3">
    <source>
        <dbReference type="Proteomes" id="UP000295714"/>
    </source>
</evidence>
<comment type="caution">
    <text evidence="2">The sequence shown here is derived from an EMBL/GenBank/DDBJ whole genome shotgun (WGS) entry which is preliminary data.</text>
</comment>
<accession>A0A4R1KM65</accession>
<gene>
    <name evidence="2" type="ORF">DFQ05_2490</name>
</gene>
<dbReference type="InterPro" id="IPR025631">
    <property type="entry name" value="Porin_10"/>
</dbReference>
<dbReference type="RefSeq" id="WP_241974267.1">
    <property type="nucleotide sequence ID" value="NZ_SMGI01000004.1"/>
</dbReference>
<name>A0A4R1KM65_9FLAO</name>
<dbReference type="EMBL" id="SMGI01000004">
    <property type="protein sequence ID" value="TCK65273.1"/>
    <property type="molecule type" value="Genomic_DNA"/>
</dbReference>
<evidence type="ECO:0000313" key="2">
    <source>
        <dbReference type="EMBL" id="TCK65273.1"/>
    </source>
</evidence>
<proteinExistence type="predicted"/>
<dbReference type="Pfam" id="PF14121">
    <property type="entry name" value="Porin_10"/>
    <property type="match status" value="1"/>
</dbReference>
<keyword evidence="1" id="KW-0732">Signal</keyword>